<dbReference type="InterPro" id="IPR021796">
    <property type="entry name" value="Tll0287-like_dom"/>
</dbReference>
<proteinExistence type="predicted"/>
<comment type="caution">
    <text evidence="2">The sequence shown here is derived from an EMBL/GenBank/DDBJ whole genome shotgun (WGS) entry which is preliminary data.</text>
</comment>
<organism evidence="2">
    <name type="scientific">Desulfacinum infernum</name>
    <dbReference type="NCBI Taxonomy" id="35837"/>
    <lineage>
        <taxon>Bacteria</taxon>
        <taxon>Pseudomonadati</taxon>
        <taxon>Thermodesulfobacteriota</taxon>
        <taxon>Syntrophobacteria</taxon>
        <taxon>Syntrophobacterales</taxon>
        <taxon>Syntrophobacteraceae</taxon>
        <taxon>Desulfacinum</taxon>
    </lineage>
</organism>
<sequence>MINISESITECWLQPQFTGGIFMKLGGRLKTFLMMGFVVGVCLGASESVPQEEKARQLGANAAAELQRVLRGELSAAMQQGGPGQAIRVCAQKALLLTRDIPQRMELPAMTIKRTSVRWRNEMNRPDAFEEKILADLEARVKAEAPLEPVLVLQNKAYHYFEPIRTAGLCLTCHGPEEKMPENVKSALDALYPGDRARGYAAGDFRGVIHVTIPQEVLAEP</sequence>
<feature type="domain" description="Tll0287-like" evidence="1">
    <location>
        <begin position="65"/>
        <end position="214"/>
    </location>
</feature>
<dbReference type="EMBL" id="DSTK01000010">
    <property type="protein sequence ID" value="HFK96208.1"/>
    <property type="molecule type" value="Genomic_DNA"/>
</dbReference>
<dbReference type="AlphaFoldDB" id="A0A831ZY70"/>
<protein>
    <submittedName>
        <fullName evidence="2">DUF3365 domain-containing protein</fullName>
    </submittedName>
</protein>
<name>A0A831ZY70_9BACT</name>
<evidence type="ECO:0000313" key="2">
    <source>
        <dbReference type="EMBL" id="HFK96208.1"/>
    </source>
</evidence>
<accession>A0A831ZY70</accession>
<reference evidence="2" key="1">
    <citation type="journal article" date="2020" name="mSystems">
        <title>Genome- and Community-Level Interaction Insights into Carbon Utilization and Element Cycling Functions of Hydrothermarchaeota in Hydrothermal Sediment.</title>
        <authorList>
            <person name="Zhou Z."/>
            <person name="Liu Y."/>
            <person name="Xu W."/>
            <person name="Pan J."/>
            <person name="Luo Z.H."/>
            <person name="Li M."/>
        </authorList>
    </citation>
    <scope>NUCLEOTIDE SEQUENCE [LARGE SCALE GENOMIC DNA]</scope>
    <source>
        <strain evidence="2">SpSt-456</strain>
    </source>
</reference>
<dbReference type="Pfam" id="PF11845">
    <property type="entry name" value="Tll0287-like"/>
    <property type="match status" value="1"/>
</dbReference>
<evidence type="ECO:0000259" key="1">
    <source>
        <dbReference type="Pfam" id="PF11845"/>
    </source>
</evidence>
<gene>
    <name evidence="2" type="ORF">ENS06_02655</name>
</gene>